<dbReference type="Pfam" id="PF00126">
    <property type="entry name" value="HTH_1"/>
    <property type="match status" value="1"/>
</dbReference>
<keyword evidence="7" id="KW-1185">Reference proteome</keyword>
<evidence type="ECO:0000256" key="4">
    <source>
        <dbReference type="ARBA" id="ARBA00023163"/>
    </source>
</evidence>
<dbReference type="InterPro" id="IPR050950">
    <property type="entry name" value="HTH-type_LysR_regulators"/>
</dbReference>
<evidence type="ECO:0000313" key="6">
    <source>
        <dbReference type="EMBL" id="MDA7417103.1"/>
    </source>
</evidence>
<reference evidence="6" key="1">
    <citation type="submission" date="2023-01" db="EMBL/GenBank/DDBJ databases">
        <title>Xenophilus mangrovi sp. nov., isolated from soil of Mangrove nature reserve.</title>
        <authorList>
            <person name="Xu S."/>
            <person name="Liu Z."/>
            <person name="Xu Y."/>
        </authorList>
    </citation>
    <scope>NUCLEOTIDE SEQUENCE</scope>
    <source>
        <strain evidence="6">YW8</strain>
    </source>
</reference>
<dbReference type="Gene3D" id="1.10.10.10">
    <property type="entry name" value="Winged helix-like DNA-binding domain superfamily/Winged helix DNA-binding domain"/>
    <property type="match status" value="1"/>
</dbReference>
<evidence type="ECO:0000256" key="2">
    <source>
        <dbReference type="ARBA" id="ARBA00023015"/>
    </source>
</evidence>
<keyword evidence="3" id="KW-0238">DNA-binding</keyword>
<dbReference type="SUPFAM" id="SSF46785">
    <property type="entry name" value="Winged helix' DNA-binding domain"/>
    <property type="match status" value="1"/>
</dbReference>
<feature type="domain" description="HTH lysR-type" evidence="5">
    <location>
        <begin position="16"/>
        <end position="73"/>
    </location>
</feature>
<gene>
    <name evidence="6" type="ORF">PGB34_12085</name>
</gene>
<dbReference type="Pfam" id="PF03466">
    <property type="entry name" value="LysR_substrate"/>
    <property type="match status" value="1"/>
</dbReference>
<dbReference type="EMBL" id="JAQIPB010000004">
    <property type="protein sequence ID" value="MDA7417103.1"/>
    <property type="molecule type" value="Genomic_DNA"/>
</dbReference>
<evidence type="ECO:0000259" key="5">
    <source>
        <dbReference type="PROSITE" id="PS50931"/>
    </source>
</evidence>
<dbReference type="RefSeq" id="WP_271428349.1">
    <property type="nucleotide sequence ID" value="NZ_JAQIPB010000004.1"/>
</dbReference>
<dbReference type="Gene3D" id="3.40.190.10">
    <property type="entry name" value="Periplasmic binding protein-like II"/>
    <property type="match status" value="2"/>
</dbReference>
<protein>
    <submittedName>
        <fullName evidence="6">LysR family transcriptional regulator</fullName>
    </submittedName>
</protein>
<comment type="caution">
    <text evidence="6">The sequence shown here is derived from an EMBL/GenBank/DDBJ whole genome shotgun (WGS) entry which is preliminary data.</text>
</comment>
<keyword evidence="4" id="KW-0804">Transcription</keyword>
<sequence length="312" mass="34204">MELPSQIVYRRLLTKLSFKHIQSVVLTAQFGSTHKAAELSGLNQPSIAKFLNAVEELVGEALFERHARGMRITPAGSAMLPLFSGMLRLLENGSQALHAVQSGSTGALQVAALPAACRAGVMRGIAAFMLKHPQFKLHMEEAGLSQLRKFLETGACDVILMRPPPSLPDGYRFDPILQDHSVVLARRGHRLEGRKGLTLETLAREHWLVPPPGITSRMIFDSWFATVPNYPAVVNIATDSFSALSAFVAESDALLVVPFNFAEPALSSGRIVALNVQRREELPPLGIVWHPESASVATATFSRWMKSDVWKH</sequence>
<dbReference type="PANTHER" id="PTHR30419:SF8">
    <property type="entry name" value="NITROGEN ASSIMILATION TRANSCRIPTIONAL ACTIVATOR-RELATED"/>
    <property type="match status" value="1"/>
</dbReference>
<accession>A0AAE3N9I4</accession>
<dbReference type="InterPro" id="IPR036390">
    <property type="entry name" value="WH_DNA-bd_sf"/>
</dbReference>
<name>A0AAE3N9I4_9BURK</name>
<comment type="similarity">
    <text evidence="1">Belongs to the LysR transcriptional regulatory family.</text>
</comment>
<organism evidence="6 7">
    <name type="scientific">Xenophilus arseniciresistens</name>
    <dbReference type="NCBI Taxonomy" id="1283306"/>
    <lineage>
        <taxon>Bacteria</taxon>
        <taxon>Pseudomonadati</taxon>
        <taxon>Pseudomonadota</taxon>
        <taxon>Betaproteobacteria</taxon>
        <taxon>Burkholderiales</taxon>
        <taxon>Comamonadaceae</taxon>
        <taxon>Xenophilus</taxon>
    </lineage>
</organism>
<dbReference type="Proteomes" id="UP001212602">
    <property type="component" value="Unassembled WGS sequence"/>
</dbReference>
<dbReference type="GO" id="GO:0005829">
    <property type="term" value="C:cytosol"/>
    <property type="evidence" value="ECO:0007669"/>
    <property type="project" value="TreeGrafter"/>
</dbReference>
<dbReference type="InterPro" id="IPR036388">
    <property type="entry name" value="WH-like_DNA-bd_sf"/>
</dbReference>
<dbReference type="InterPro" id="IPR000847">
    <property type="entry name" value="LysR_HTH_N"/>
</dbReference>
<proteinExistence type="inferred from homology"/>
<dbReference type="GO" id="GO:0003677">
    <property type="term" value="F:DNA binding"/>
    <property type="evidence" value="ECO:0007669"/>
    <property type="project" value="UniProtKB-KW"/>
</dbReference>
<dbReference type="AlphaFoldDB" id="A0AAE3N9I4"/>
<dbReference type="PROSITE" id="PS50931">
    <property type="entry name" value="HTH_LYSR"/>
    <property type="match status" value="1"/>
</dbReference>
<evidence type="ECO:0000256" key="3">
    <source>
        <dbReference type="ARBA" id="ARBA00023125"/>
    </source>
</evidence>
<evidence type="ECO:0000256" key="1">
    <source>
        <dbReference type="ARBA" id="ARBA00009437"/>
    </source>
</evidence>
<dbReference type="GO" id="GO:0003700">
    <property type="term" value="F:DNA-binding transcription factor activity"/>
    <property type="evidence" value="ECO:0007669"/>
    <property type="project" value="InterPro"/>
</dbReference>
<dbReference type="CDD" id="cd05466">
    <property type="entry name" value="PBP2_LTTR_substrate"/>
    <property type="match status" value="1"/>
</dbReference>
<dbReference type="InterPro" id="IPR005119">
    <property type="entry name" value="LysR_subst-bd"/>
</dbReference>
<keyword evidence="2" id="KW-0805">Transcription regulation</keyword>
<dbReference type="SUPFAM" id="SSF53850">
    <property type="entry name" value="Periplasmic binding protein-like II"/>
    <property type="match status" value="1"/>
</dbReference>
<dbReference type="PANTHER" id="PTHR30419">
    <property type="entry name" value="HTH-TYPE TRANSCRIPTIONAL REGULATOR YBHD"/>
    <property type="match status" value="1"/>
</dbReference>
<evidence type="ECO:0000313" key="7">
    <source>
        <dbReference type="Proteomes" id="UP001212602"/>
    </source>
</evidence>